<accession>A0A168J722</accession>
<sequence>MQYYNYKNNNTSFKTSPKASPRGSSPKASHPKASVTAAAATQVKRDLVEMIIQSDSMFEPVRAKPGTTIWCTGCELQLPKTSFSKRERKEQLPFCND</sequence>
<protein>
    <submittedName>
        <fullName evidence="2">Uncharacterized protein</fullName>
    </submittedName>
</protein>
<dbReference type="EMBL" id="AMYB01000006">
    <property type="protein sequence ID" value="OAD00831.1"/>
    <property type="molecule type" value="Genomic_DNA"/>
</dbReference>
<organism evidence="2 3">
    <name type="scientific">Mucor lusitanicus CBS 277.49</name>
    <dbReference type="NCBI Taxonomy" id="747725"/>
    <lineage>
        <taxon>Eukaryota</taxon>
        <taxon>Fungi</taxon>
        <taxon>Fungi incertae sedis</taxon>
        <taxon>Mucoromycota</taxon>
        <taxon>Mucoromycotina</taxon>
        <taxon>Mucoromycetes</taxon>
        <taxon>Mucorales</taxon>
        <taxon>Mucorineae</taxon>
        <taxon>Mucoraceae</taxon>
        <taxon>Mucor</taxon>
    </lineage>
</organism>
<keyword evidence="3" id="KW-1185">Reference proteome</keyword>
<evidence type="ECO:0000313" key="2">
    <source>
        <dbReference type="EMBL" id="OAD00831.1"/>
    </source>
</evidence>
<evidence type="ECO:0000313" key="3">
    <source>
        <dbReference type="Proteomes" id="UP000077051"/>
    </source>
</evidence>
<name>A0A168J722_MUCCL</name>
<dbReference type="AlphaFoldDB" id="A0A168J722"/>
<gene>
    <name evidence="2" type="ORF">MUCCIDRAFT_112244</name>
</gene>
<dbReference type="Proteomes" id="UP000077051">
    <property type="component" value="Unassembled WGS sequence"/>
</dbReference>
<reference evidence="2 3" key="1">
    <citation type="submission" date="2015-06" db="EMBL/GenBank/DDBJ databases">
        <title>Expansion of signal transduction pathways in fungi by whole-genome duplication.</title>
        <authorList>
            <consortium name="DOE Joint Genome Institute"/>
            <person name="Corrochano L.M."/>
            <person name="Kuo A."/>
            <person name="Marcet-Houben M."/>
            <person name="Polaino S."/>
            <person name="Salamov A."/>
            <person name="Villalobos J.M."/>
            <person name="Alvarez M.I."/>
            <person name="Avalos J."/>
            <person name="Benito E.P."/>
            <person name="Benoit I."/>
            <person name="Burger G."/>
            <person name="Camino L.P."/>
            <person name="Canovas D."/>
            <person name="Cerda-Olmedo E."/>
            <person name="Cheng J.-F."/>
            <person name="Dominguez A."/>
            <person name="Elias M."/>
            <person name="Eslava A.P."/>
            <person name="Glaser F."/>
            <person name="Grimwood J."/>
            <person name="Gutierrez G."/>
            <person name="Heitman J."/>
            <person name="Henrissat B."/>
            <person name="Iturriaga E.A."/>
            <person name="Lang B.F."/>
            <person name="Lavin J.L."/>
            <person name="Lee S."/>
            <person name="Li W."/>
            <person name="Lindquist E."/>
            <person name="Lopez-Garcia S."/>
            <person name="Luque E.M."/>
            <person name="Marcos A.T."/>
            <person name="Martin J."/>
            <person name="Mccluskey K."/>
            <person name="Medina H.R."/>
            <person name="Miralles-Duran A."/>
            <person name="Miyazaki A."/>
            <person name="Munoz-Torres E."/>
            <person name="Oguiza J.A."/>
            <person name="Ohm R."/>
            <person name="Olmedo M."/>
            <person name="Orejas M."/>
            <person name="Ortiz-Castellanos L."/>
            <person name="Pisabarro A.G."/>
            <person name="Rodriguez-Romero J."/>
            <person name="Ruiz-Herrera J."/>
            <person name="Ruiz-Vazquez R."/>
            <person name="Sanz C."/>
            <person name="Schackwitz W."/>
            <person name="Schmutz J."/>
            <person name="Shahriari M."/>
            <person name="Shelest E."/>
            <person name="Silva-Franco F."/>
            <person name="Soanes D."/>
            <person name="Syed K."/>
            <person name="Tagua V.G."/>
            <person name="Talbot N.J."/>
            <person name="Thon M."/>
            <person name="De Vries R.P."/>
            <person name="Wiebenga A."/>
            <person name="Yadav J.S."/>
            <person name="Braun E.L."/>
            <person name="Baker S."/>
            <person name="Garre V."/>
            <person name="Horwitz B."/>
            <person name="Torres-Martinez S."/>
            <person name="Idnurm A."/>
            <person name="Herrera-Estrella A."/>
            <person name="Gabaldon T."/>
            <person name="Grigoriev I.V."/>
        </authorList>
    </citation>
    <scope>NUCLEOTIDE SEQUENCE [LARGE SCALE GENOMIC DNA]</scope>
    <source>
        <strain evidence="2 3">CBS 277.49</strain>
    </source>
</reference>
<evidence type="ECO:0000256" key="1">
    <source>
        <dbReference type="SAM" id="MobiDB-lite"/>
    </source>
</evidence>
<feature type="compositionally biased region" description="Polar residues" evidence="1">
    <location>
        <begin position="1"/>
        <end position="27"/>
    </location>
</feature>
<comment type="caution">
    <text evidence="2">The sequence shown here is derived from an EMBL/GenBank/DDBJ whole genome shotgun (WGS) entry which is preliminary data.</text>
</comment>
<dbReference type="VEuPathDB" id="FungiDB:MUCCIDRAFT_112244"/>
<proteinExistence type="predicted"/>
<feature type="region of interest" description="Disordered" evidence="1">
    <location>
        <begin position="1"/>
        <end position="37"/>
    </location>
</feature>